<dbReference type="PANTHER" id="PTHR30024">
    <property type="entry name" value="ALIPHATIC SULFONATES-BINDING PROTEIN-RELATED"/>
    <property type="match status" value="1"/>
</dbReference>
<dbReference type="SUPFAM" id="SSF53850">
    <property type="entry name" value="Periplasmic binding protein-like II"/>
    <property type="match status" value="1"/>
</dbReference>
<dbReference type="InterPro" id="IPR011991">
    <property type="entry name" value="ArsR-like_HTH"/>
</dbReference>
<accession>A0A0F2LP80</accession>
<organism evidence="2">
    <name type="scientific">Candidatus Aramenus sulfurataquae</name>
    <dbReference type="NCBI Taxonomy" id="1326980"/>
    <lineage>
        <taxon>Archaea</taxon>
        <taxon>Thermoproteota</taxon>
        <taxon>Thermoprotei</taxon>
        <taxon>Sulfolobales</taxon>
        <taxon>Sulfolobaceae</taxon>
        <taxon>Candidatus Aramenus</taxon>
    </lineage>
</organism>
<dbReference type="Gene3D" id="1.10.10.10">
    <property type="entry name" value="Winged helix-like DNA-binding domain superfamily/Winged helix DNA-binding domain"/>
    <property type="match status" value="1"/>
</dbReference>
<reference evidence="2" key="1">
    <citation type="submission" date="2015-03" db="EMBL/GenBank/DDBJ databases">
        <title>Metagenome Sequencing of an Archaeal-Dominated Microbial Community from a Hot Spring at the Los Azufres Geothermal Field, Mexico.</title>
        <authorList>
            <person name="Servin-Garciduenas L.E."/>
            <person name="Martinez-Romero E."/>
        </authorList>
    </citation>
    <scope>NUCLEOTIDE SEQUENCE [LARGE SCALE GENOMIC DNA]</scope>
    <source>
        <strain evidence="2">AZ1-454</strain>
    </source>
</reference>
<dbReference type="PIRSF" id="PIRSF012876">
    <property type="entry name" value="Txn_rg_UCP012876"/>
    <property type="match status" value="1"/>
</dbReference>
<evidence type="ECO:0000313" key="2">
    <source>
        <dbReference type="EMBL" id="KJR79342.1"/>
    </source>
</evidence>
<evidence type="ECO:0000259" key="1">
    <source>
        <dbReference type="Pfam" id="PF24034"/>
    </source>
</evidence>
<dbReference type="PATRIC" id="fig|1326980.8.peg.104"/>
<gene>
    <name evidence="3" type="ORF">TQ35_003010</name>
    <name evidence="2" type="ORF">TQ35_02290</name>
</gene>
<dbReference type="InterPro" id="IPR036388">
    <property type="entry name" value="WH-like_DNA-bd_sf"/>
</dbReference>
<name>A0A0F2LP80_9CREN</name>
<evidence type="ECO:0000313" key="3">
    <source>
        <dbReference type="EMBL" id="MCL7343525.1"/>
    </source>
</evidence>
<dbReference type="AlphaFoldDB" id="A0A0F2LP80"/>
<feature type="domain" description="DUF7343" evidence="1">
    <location>
        <begin position="10"/>
        <end position="51"/>
    </location>
</feature>
<reference evidence="3" key="2">
    <citation type="submission" date="2022-05" db="EMBL/GenBank/DDBJ databases">
        <title>Metagenome Sequencing of an Archaeal-Dominated Microbial Community from a Hot Spring at the Los Azufres Geothermal Field, Mexico.</title>
        <authorList>
            <person name="Marin-Paredes R."/>
            <person name="Martinez-Romero E."/>
            <person name="Servin-Garciduenas L.E."/>
        </authorList>
    </citation>
    <scope>NUCLEOTIDE SEQUENCE</scope>
    <source>
        <strain evidence="3">AZ1-454</strain>
    </source>
</reference>
<dbReference type="Gene3D" id="3.40.190.10">
    <property type="entry name" value="Periplasmic binding protein-like II"/>
    <property type="match status" value="1"/>
</dbReference>
<dbReference type="InterPro" id="IPR055767">
    <property type="entry name" value="DUF7343"/>
</dbReference>
<dbReference type="Pfam" id="PF24034">
    <property type="entry name" value="DUF7343"/>
    <property type="match status" value="1"/>
</dbReference>
<comment type="caution">
    <text evidence="2">The sequence shown here is derived from an EMBL/GenBank/DDBJ whole genome shotgun (WGS) entry which is preliminary data.</text>
</comment>
<dbReference type="SUPFAM" id="SSF46785">
    <property type="entry name" value="Winged helix' DNA-binding domain"/>
    <property type="match status" value="1"/>
</dbReference>
<dbReference type="CDD" id="cd00090">
    <property type="entry name" value="HTH_ARSR"/>
    <property type="match status" value="1"/>
</dbReference>
<protein>
    <submittedName>
        <fullName evidence="2">MarR family transcriptional regulator</fullName>
    </submittedName>
</protein>
<dbReference type="EMBL" id="JZWS01000010">
    <property type="protein sequence ID" value="KJR79342.1"/>
    <property type="molecule type" value="Genomic_DNA"/>
</dbReference>
<dbReference type="InterPro" id="IPR014466">
    <property type="entry name" value="Txn_rg_UCP012876"/>
</dbReference>
<dbReference type="InterPro" id="IPR036390">
    <property type="entry name" value="WH_DNA-bd_sf"/>
</dbReference>
<proteinExistence type="predicted"/>
<sequence>MKEKGKDLLLRILAERGSLPQSELVRLSGLSKSRVSEILSELEREGLIDKRVLAGKNLEISLKRSIRIGIIRAAEYPFVIPFYKKLKENGFIPKLVVYENGVELTKDLALGKIEIGFSPVVTQLIFSKAFPIKIVAGGAKGGAGVVGEGCKVGSTVLSSMEVWTLSEIKNAQIVPFNSPEEMIRALREGKVGSIAIWEPFFSTLRANGFKVSHVFEPMHCCTMGVREGVDDEKIKRIYEESFTWFLESKDRWIPDYANLLGEDYNVMAKAVQSYTFDSYLDLREVERNLKKSGIYIPS</sequence>
<dbReference type="EMBL" id="JZWS02000001">
    <property type="protein sequence ID" value="MCL7343525.1"/>
    <property type="molecule type" value="Genomic_DNA"/>
</dbReference>
<dbReference type="PANTHER" id="PTHR30024:SF42">
    <property type="entry name" value="ALIPHATIC SULFONATES-BINDING PROTEIN-RELATED"/>
    <property type="match status" value="1"/>
</dbReference>